<sequence>MDLDSTVDTHRVGNRLIQAYAGTLHSVRLKRPSSILLNNNIDHLPESLLVEILCRLPCFKSVSQCKLVSKRWCTLLSDSRFIRHFLCVQRNRNQKQMGTTISMNGKEFLNRVSPSSRPLAQLFKRLVSIHGLKQEPIVVVTYNDLVLCCASMHFQRDYYICNPHTVQWVPLPPPPQVYKYVTVGFTCDLPYYNYREDDQQGTIVQLNAEYKYMVVRLIDPTGGYDDDDDDDTISCEIKAQIFFSETGEWRQFVLSSPSAIAVGDLCMESTGVASNRMLYWLGGKGEFLIGLDPFMIEKNDNTSLAATAGRTDYKCFFSECGEWDSVPMNCLVTLDGCPRMCEYYSPTRTLSIWEVNEAKEDDQMVMIRGGAGNVRICL</sequence>
<dbReference type="PROSITE" id="PS50181">
    <property type="entry name" value="FBOX"/>
    <property type="match status" value="1"/>
</dbReference>
<dbReference type="Proteomes" id="UP000315295">
    <property type="component" value="Unassembled WGS sequence"/>
</dbReference>
<name>A0A540LI20_MALBA</name>
<proteinExistence type="predicted"/>
<dbReference type="AlphaFoldDB" id="A0A540LI20"/>
<dbReference type="Pfam" id="PF12937">
    <property type="entry name" value="F-box-like"/>
    <property type="match status" value="1"/>
</dbReference>
<evidence type="ECO:0000313" key="3">
    <source>
        <dbReference type="Proteomes" id="UP000315295"/>
    </source>
</evidence>
<feature type="domain" description="F-box" evidence="1">
    <location>
        <begin position="38"/>
        <end position="85"/>
    </location>
</feature>
<dbReference type="Gene3D" id="1.20.1280.50">
    <property type="match status" value="1"/>
</dbReference>
<keyword evidence="3" id="KW-1185">Reference proteome</keyword>
<dbReference type="InterPro" id="IPR055290">
    <property type="entry name" value="At3g26010-like"/>
</dbReference>
<dbReference type="STRING" id="106549.A0A540LI20"/>
<dbReference type="PANTHER" id="PTHR35546:SF130">
    <property type="entry name" value="EXPRESSED PROTEIN"/>
    <property type="match status" value="1"/>
</dbReference>
<reference evidence="2 3" key="1">
    <citation type="journal article" date="2019" name="G3 (Bethesda)">
        <title>Sequencing of a Wild Apple (Malus baccata) Genome Unravels the Differences Between Cultivated and Wild Apple Species Regarding Disease Resistance and Cold Tolerance.</title>
        <authorList>
            <person name="Chen X."/>
        </authorList>
    </citation>
    <scope>NUCLEOTIDE SEQUENCE [LARGE SCALE GENOMIC DNA]</scope>
    <source>
        <strain evidence="3">cv. Shandingzi</strain>
        <tissue evidence="2">Leaves</tissue>
    </source>
</reference>
<organism evidence="2 3">
    <name type="scientific">Malus baccata</name>
    <name type="common">Siberian crab apple</name>
    <name type="synonym">Pyrus baccata</name>
    <dbReference type="NCBI Taxonomy" id="106549"/>
    <lineage>
        <taxon>Eukaryota</taxon>
        <taxon>Viridiplantae</taxon>
        <taxon>Streptophyta</taxon>
        <taxon>Embryophyta</taxon>
        <taxon>Tracheophyta</taxon>
        <taxon>Spermatophyta</taxon>
        <taxon>Magnoliopsida</taxon>
        <taxon>eudicotyledons</taxon>
        <taxon>Gunneridae</taxon>
        <taxon>Pentapetalae</taxon>
        <taxon>rosids</taxon>
        <taxon>fabids</taxon>
        <taxon>Rosales</taxon>
        <taxon>Rosaceae</taxon>
        <taxon>Amygdaloideae</taxon>
        <taxon>Maleae</taxon>
        <taxon>Malus</taxon>
    </lineage>
</organism>
<dbReference type="InterPro" id="IPR036047">
    <property type="entry name" value="F-box-like_dom_sf"/>
</dbReference>
<dbReference type="EMBL" id="VIEB01000575">
    <property type="protein sequence ID" value="TQD86118.1"/>
    <property type="molecule type" value="Genomic_DNA"/>
</dbReference>
<gene>
    <name evidence="2" type="ORF">C1H46_028291</name>
</gene>
<protein>
    <recommendedName>
        <fullName evidence="1">F-box domain-containing protein</fullName>
    </recommendedName>
</protein>
<evidence type="ECO:0000313" key="2">
    <source>
        <dbReference type="EMBL" id="TQD86118.1"/>
    </source>
</evidence>
<dbReference type="PANTHER" id="PTHR35546">
    <property type="entry name" value="F-BOX PROTEIN INTERACTION DOMAIN PROTEIN-RELATED"/>
    <property type="match status" value="1"/>
</dbReference>
<dbReference type="InterPro" id="IPR001810">
    <property type="entry name" value="F-box_dom"/>
</dbReference>
<evidence type="ECO:0000259" key="1">
    <source>
        <dbReference type="PROSITE" id="PS50181"/>
    </source>
</evidence>
<dbReference type="SMART" id="SM00256">
    <property type="entry name" value="FBOX"/>
    <property type="match status" value="1"/>
</dbReference>
<comment type="caution">
    <text evidence="2">The sequence shown here is derived from an EMBL/GenBank/DDBJ whole genome shotgun (WGS) entry which is preliminary data.</text>
</comment>
<dbReference type="SUPFAM" id="SSF81383">
    <property type="entry name" value="F-box domain"/>
    <property type="match status" value="1"/>
</dbReference>
<accession>A0A540LI20</accession>